<evidence type="ECO:0000313" key="1">
    <source>
        <dbReference type="EMBL" id="KAK3781907.1"/>
    </source>
</evidence>
<evidence type="ECO:0000313" key="2">
    <source>
        <dbReference type="Proteomes" id="UP001283361"/>
    </source>
</evidence>
<dbReference type="AlphaFoldDB" id="A0AAE1DTA7"/>
<organism evidence="1 2">
    <name type="scientific">Elysia crispata</name>
    <name type="common">lettuce slug</name>
    <dbReference type="NCBI Taxonomy" id="231223"/>
    <lineage>
        <taxon>Eukaryota</taxon>
        <taxon>Metazoa</taxon>
        <taxon>Spiralia</taxon>
        <taxon>Lophotrochozoa</taxon>
        <taxon>Mollusca</taxon>
        <taxon>Gastropoda</taxon>
        <taxon>Heterobranchia</taxon>
        <taxon>Euthyneura</taxon>
        <taxon>Panpulmonata</taxon>
        <taxon>Sacoglossa</taxon>
        <taxon>Placobranchoidea</taxon>
        <taxon>Plakobranchidae</taxon>
        <taxon>Elysia</taxon>
    </lineage>
</organism>
<keyword evidence="2" id="KW-1185">Reference proteome</keyword>
<proteinExistence type="predicted"/>
<protein>
    <submittedName>
        <fullName evidence="1">Uncharacterized protein</fullName>
    </submittedName>
</protein>
<reference evidence="1" key="1">
    <citation type="journal article" date="2023" name="G3 (Bethesda)">
        <title>A reference genome for the long-term kleptoplast-retaining sea slug Elysia crispata morphotype clarki.</title>
        <authorList>
            <person name="Eastman K.E."/>
            <person name="Pendleton A.L."/>
            <person name="Shaikh M.A."/>
            <person name="Suttiyut T."/>
            <person name="Ogas R."/>
            <person name="Tomko P."/>
            <person name="Gavelis G."/>
            <person name="Widhalm J.R."/>
            <person name="Wisecaver J.H."/>
        </authorList>
    </citation>
    <scope>NUCLEOTIDE SEQUENCE</scope>
    <source>
        <strain evidence="1">ECLA1</strain>
    </source>
</reference>
<name>A0AAE1DTA7_9GAST</name>
<comment type="caution">
    <text evidence="1">The sequence shown here is derived from an EMBL/GenBank/DDBJ whole genome shotgun (WGS) entry which is preliminary data.</text>
</comment>
<sequence>MLREQTMCAQQLFSSVTIGDILHLITLANILDVQIRTELSTSQNSCILTQISTSGEGRGFFCSKMGHLSVHRTLIALSLVHHKGMAVFMDSLLGLSTLVNTAANATKVKISTSGEGRGFFCSKMGHLSVHRTLIALSLVHHKGMAVFMDSLLGLSTLVNTAANATKVKVACSVPHPLEMSILQALSLVHHKRMAVFVDSLLGLSALVNTAANATKVKVQEVLG</sequence>
<dbReference type="EMBL" id="JAWDGP010002576">
    <property type="protein sequence ID" value="KAK3781907.1"/>
    <property type="molecule type" value="Genomic_DNA"/>
</dbReference>
<accession>A0AAE1DTA7</accession>
<dbReference type="Proteomes" id="UP001283361">
    <property type="component" value="Unassembled WGS sequence"/>
</dbReference>
<gene>
    <name evidence="1" type="ORF">RRG08_020597</name>
</gene>